<dbReference type="RefSeq" id="WP_044939251.1">
    <property type="nucleotide sequence ID" value="NZ_KN174161.1"/>
</dbReference>
<gene>
    <name evidence="2" type="ORF">HMPREF9460_00873</name>
</gene>
<organism evidence="2 3">
    <name type="scientific">Flavonifractor plautii 1_3_50AFAA</name>
    <dbReference type="NCBI Taxonomy" id="742738"/>
    <lineage>
        <taxon>Bacteria</taxon>
        <taxon>Bacillati</taxon>
        <taxon>Bacillota</taxon>
        <taxon>Clostridia</taxon>
        <taxon>Eubacteriales</taxon>
        <taxon>Oscillospiraceae</taxon>
        <taxon>Flavonifractor</taxon>
    </lineage>
</organism>
<dbReference type="AlphaFoldDB" id="A0A096BC03"/>
<reference evidence="2 3" key="1">
    <citation type="submission" date="2011-08" db="EMBL/GenBank/DDBJ databases">
        <title>The Genome Sequence of Clostridium orbiscindens 1_3_50AFAA.</title>
        <authorList>
            <consortium name="The Broad Institute Genome Sequencing Platform"/>
            <person name="Earl A."/>
            <person name="Ward D."/>
            <person name="Feldgarden M."/>
            <person name="Gevers D."/>
            <person name="Daigneault M."/>
            <person name="Strauss J."/>
            <person name="Allen-Vercoe E."/>
            <person name="Young S.K."/>
            <person name="Zeng Q."/>
            <person name="Gargeya S."/>
            <person name="Fitzgerald M."/>
            <person name="Haas B."/>
            <person name="Abouelleil A."/>
            <person name="Alvarado L."/>
            <person name="Arachchi H.M."/>
            <person name="Berlin A."/>
            <person name="Brown A."/>
            <person name="Chapman S.B."/>
            <person name="Chen Z."/>
            <person name="Dunbar C."/>
            <person name="Freedman E."/>
            <person name="Gearin G."/>
            <person name="Gellesch M."/>
            <person name="Goldberg J."/>
            <person name="Griggs A."/>
            <person name="Gujja S."/>
            <person name="Heiman D."/>
            <person name="Howarth C."/>
            <person name="Larson L."/>
            <person name="Lui A."/>
            <person name="MacDonald P.J.P."/>
            <person name="Montmayeur A."/>
            <person name="Murphy C."/>
            <person name="Neiman D."/>
            <person name="Pearson M."/>
            <person name="Priest M."/>
            <person name="Roberts A."/>
            <person name="Saif S."/>
            <person name="Shea T."/>
            <person name="Shenoy N."/>
            <person name="Sisk P."/>
            <person name="Stolte C."/>
            <person name="Sykes S."/>
            <person name="Wortman J."/>
            <person name="Nusbaum C."/>
            <person name="Birren B."/>
        </authorList>
    </citation>
    <scope>NUCLEOTIDE SEQUENCE [LARGE SCALE GENOMIC DNA]</scope>
    <source>
        <strain evidence="2 3">1_3_50AFAA</strain>
    </source>
</reference>
<keyword evidence="1" id="KW-0812">Transmembrane</keyword>
<name>A0A096BC03_FLAPL</name>
<feature type="transmembrane region" description="Helical" evidence="1">
    <location>
        <begin position="12"/>
        <end position="32"/>
    </location>
</feature>
<dbReference type="Proteomes" id="UP000029585">
    <property type="component" value="Unassembled WGS sequence"/>
</dbReference>
<feature type="transmembrane region" description="Helical" evidence="1">
    <location>
        <begin position="38"/>
        <end position="58"/>
    </location>
</feature>
<comment type="caution">
    <text evidence="2">The sequence shown here is derived from an EMBL/GenBank/DDBJ whole genome shotgun (WGS) entry which is preliminary data.</text>
</comment>
<evidence type="ECO:0000313" key="2">
    <source>
        <dbReference type="EMBL" id="KGF56640.1"/>
    </source>
</evidence>
<dbReference type="HOGENOM" id="CLU_191476_0_0_9"/>
<keyword evidence="1" id="KW-0472">Membrane</keyword>
<accession>A0A096BC03</accession>
<protein>
    <submittedName>
        <fullName evidence="2">Uncharacterized protein</fullName>
    </submittedName>
</protein>
<evidence type="ECO:0000256" key="1">
    <source>
        <dbReference type="SAM" id="Phobius"/>
    </source>
</evidence>
<sequence>MKHLKAAGRRLALYLDDLLLLAGSACFVRAAWELGGRPAALLVAGGCLVAYAVVIARARRGGRR</sequence>
<proteinExistence type="predicted"/>
<keyword evidence="3" id="KW-1185">Reference proteome</keyword>
<dbReference type="EMBL" id="ADLO01000034">
    <property type="protein sequence ID" value="KGF56640.1"/>
    <property type="molecule type" value="Genomic_DNA"/>
</dbReference>
<evidence type="ECO:0000313" key="3">
    <source>
        <dbReference type="Proteomes" id="UP000029585"/>
    </source>
</evidence>
<dbReference type="PATRIC" id="fig|742738.3.peg.905"/>
<keyword evidence="1" id="KW-1133">Transmembrane helix</keyword>